<reference evidence="1" key="1">
    <citation type="submission" date="2023-06" db="EMBL/GenBank/DDBJ databases">
        <authorList>
            <person name="Kurt Z."/>
        </authorList>
    </citation>
    <scope>NUCLEOTIDE SEQUENCE</scope>
</reference>
<dbReference type="AlphaFoldDB" id="A0AA86TWD9"/>
<dbReference type="EMBL" id="CAXDID020000142">
    <property type="protein sequence ID" value="CAL6039369.1"/>
    <property type="molecule type" value="Genomic_DNA"/>
</dbReference>
<name>A0AA86TWD9_9EUKA</name>
<organism evidence="1">
    <name type="scientific">Hexamita inflata</name>
    <dbReference type="NCBI Taxonomy" id="28002"/>
    <lineage>
        <taxon>Eukaryota</taxon>
        <taxon>Metamonada</taxon>
        <taxon>Diplomonadida</taxon>
        <taxon>Hexamitidae</taxon>
        <taxon>Hexamitinae</taxon>
        <taxon>Hexamita</taxon>
    </lineage>
</organism>
<evidence type="ECO:0000313" key="2">
    <source>
        <dbReference type="EMBL" id="CAL6039369.1"/>
    </source>
</evidence>
<accession>A0AA86TWD9</accession>
<reference evidence="2 3" key="2">
    <citation type="submission" date="2024-07" db="EMBL/GenBank/DDBJ databases">
        <authorList>
            <person name="Akdeniz Z."/>
        </authorList>
    </citation>
    <scope>NUCLEOTIDE SEQUENCE [LARGE SCALE GENOMIC DNA]</scope>
</reference>
<dbReference type="Proteomes" id="UP001642409">
    <property type="component" value="Unassembled WGS sequence"/>
</dbReference>
<gene>
    <name evidence="1" type="ORF">HINF_LOCUS19275</name>
    <name evidence="2" type="ORF">HINF_LOCUS37822</name>
</gene>
<evidence type="ECO:0000313" key="1">
    <source>
        <dbReference type="EMBL" id="CAI9931630.1"/>
    </source>
</evidence>
<protein>
    <submittedName>
        <fullName evidence="1">Ubiquitin-conjugating enzyme E2-binding protein</fullName>
    </submittedName>
    <submittedName>
        <fullName evidence="2">Ubiquitin-conjugating_enzyme E2-binding protein</fullName>
    </submittedName>
</protein>
<dbReference type="EMBL" id="CATOUU010000495">
    <property type="protein sequence ID" value="CAI9931630.1"/>
    <property type="molecule type" value="Genomic_DNA"/>
</dbReference>
<keyword evidence="3" id="KW-1185">Reference proteome</keyword>
<sequence>MLSCCQGQKLKQIQKIQSELEYFAKCLKIQITVTQNKEKQLIQEIQSTSNKQQVAKQLINVQNNLKILVLVFDSSVILSKTWQIKSDESISAASNILYKTELFQQQDRQRVLLQITSLGYKMNLEAMDYQIAKLSIKKVMLDDIDRVIKQSESGQLLPIPTSTMNFL</sequence>
<evidence type="ECO:0000313" key="3">
    <source>
        <dbReference type="Proteomes" id="UP001642409"/>
    </source>
</evidence>
<comment type="caution">
    <text evidence="1">The sequence shown here is derived from an EMBL/GenBank/DDBJ whole genome shotgun (WGS) entry which is preliminary data.</text>
</comment>
<proteinExistence type="predicted"/>